<dbReference type="GO" id="GO:0019877">
    <property type="term" value="P:diaminopimelate biosynthetic process"/>
    <property type="evidence" value="ECO:0007669"/>
    <property type="project" value="UniProtKB-KW"/>
</dbReference>
<keyword evidence="17" id="KW-1185">Reference proteome</keyword>
<dbReference type="AlphaFoldDB" id="A0A0R1HY24"/>
<dbReference type="Proteomes" id="UP000050911">
    <property type="component" value="Unassembled WGS sequence"/>
</dbReference>
<dbReference type="SUPFAM" id="SSF55031">
    <property type="entry name" value="Bacterial exopeptidase dimerisation domain"/>
    <property type="match status" value="1"/>
</dbReference>
<evidence type="ECO:0000256" key="7">
    <source>
        <dbReference type="ARBA" id="ARBA00022605"/>
    </source>
</evidence>
<comment type="catalytic activity">
    <reaction evidence="14">
        <text>N-succinyl-(2S,6S)-2,6-diaminopimelate + H2O = (2S,6S)-2,6-diaminopimelate + succinate</text>
        <dbReference type="Rhea" id="RHEA:22608"/>
        <dbReference type="ChEBI" id="CHEBI:15377"/>
        <dbReference type="ChEBI" id="CHEBI:30031"/>
        <dbReference type="ChEBI" id="CHEBI:57609"/>
        <dbReference type="ChEBI" id="CHEBI:58087"/>
        <dbReference type="EC" id="3.5.1.18"/>
    </reaction>
</comment>
<feature type="domain" description="Peptidase M20 dimerisation" evidence="15">
    <location>
        <begin position="175"/>
        <end position="279"/>
    </location>
</feature>
<dbReference type="OrthoDB" id="9792335at2"/>
<evidence type="ECO:0000256" key="12">
    <source>
        <dbReference type="ARBA" id="ARBA00023154"/>
    </source>
</evidence>
<dbReference type="STRING" id="1302272.FC96_GL002254"/>
<evidence type="ECO:0000256" key="2">
    <source>
        <dbReference type="ARBA" id="ARBA00001947"/>
    </source>
</evidence>
<dbReference type="GO" id="GO:0009089">
    <property type="term" value="P:lysine biosynthetic process via diaminopimelate"/>
    <property type="evidence" value="ECO:0007669"/>
    <property type="project" value="UniProtKB-UniPathway"/>
</dbReference>
<dbReference type="InterPro" id="IPR010182">
    <property type="entry name" value="ArgE/DapE"/>
</dbReference>
<evidence type="ECO:0000256" key="8">
    <source>
        <dbReference type="ARBA" id="ARBA00022723"/>
    </source>
</evidence>
<evidence type="ECO:0000313" key="17">
    <source>
        <dbReference type="Proteomes" id="UP000050911"/>
    </source>
</evidence>
<dbReference type="NCBIfam" id="TIGR01910">
    <property type="entry name" value="DapE-ArgE"/>
    <property type="match status" value="1"/>
</dbReference>
<keyword evidence="8" id="KW-0479">Metal-binding</keyword>
<evidence type="ECO:0000256" key="3">
    <source>
        <dbReference type="ARBA" id="ARBA00005130"/>
    </source>
</evidence>
<keyword evidence="9" id="KW-0378">Hydrolase</keyword>
<reference evidence="16 17" key="1">
    <citation type="journal article" date="2015" name="Genome Announc.">
        <title>Expanding the biotechnology potential of lactobacilli through comparative genomics of 213 strains and associated genera.</title>
        <authorList>
            <person name="Sun Z."/>
            <person name="Harris H.M."/>
            <person name="McCann A."/>
            <person name="Guo C."/>
            <person name="Argimon S."/>
            <person name="Zhang W."/>
            <person name="Yang X."/>
            <person name="Jeffery I.B."/>
            <person name="Cooney J.C."/>
            <person name="Kagawa T.F."/>
            <person name="Liu W."/>
            <person name="Song Y."/>
            <person name="Salvetti E."/>
            <person name="Wrobel A."/>
            <person name="Rasinkangas P."/>
            <person name="Parkhill J."/>
            <person name="Rea M.C."/>
            <person name="O'Sullivan O."/>
            <person name="Ritari J."/>
            <person name="Douillard F.P."/>
            <person name="Paul Ross R."/>
            <person name="Yang R."/>
            <person name="Briner A.E."/>
            <person name="Felis G.E."/>
            <person name="de Vos W.M."/>
            <person name="Barrangou R."/>
            <person name="Klaenhammer T.R."/>
            <person name="Caufield P.W."/>
            <person name="Cui Y."/>
            <person name="Zhang H."/>
            <person name="O'Toole P.W."/>
        </authorList>
    </citation>
    <scope>NUCLEOTIDE SEQUENCE [LARGE SCALE GENOMIC DNA]</scope>
    <source>
        <strain evidence="16 17">JCM 15530</strain>
    </source>
</reference>
<dbReference type="SUPFAM" id="SSF53187">
    <property type="entry name" value="Zn-dependent exopeptidases"/>
    <property type="match status" value="1"/>
</dbReference>
<evidence type="ECO:0000256" key="4">
    <source>
        <dbReference type="ARBA" id="ARBA00006247"/>
    </source>
</evidence>
<evidence type="ECO:0000313" key="16">
    <source>
        <dbReference type="EMBL" id="KRK47767.1"/>
    </source>
</evidence>
<keyword evidence="7" id="KW-0028">Amino-acid biosynthesis</keyword>
<evidence type="ECO:0000259" key="15">
    <source>
        <dbReference type="Pfam" id="PF07687"/>
    </source>
</evidence>
<evidence type="ECO:0000256" key="5">
    <source>
        <dbReference type="ARBA" id="ARBA00011921"/>
    </source>
</evidence>
<dbReference type="NCBIfam" id="NF006365">
    <property type="entry name" value="PRK08588.1"/>
    <property type="match status" value="1"/>
</dbReference>
<dbReference type="InterPro" id="IPR011650">
    <property type="entry name" value="Peptidase_M20_dimer"/>
</dbReference>
<accession>A0A0R1HY24</accession>
<dbReference type="Gene3D" id="3.40.630.10">
    <property type="entry name" value="Zn peptidases"/>
    <property type="match status" value="2"/>
</dbReference>
<dbReference type="GO" id="GO:0009014">
    <property type="term" value="F:succinyl-diaminopimelate desuccinylase activity"/>
    <property type="evidence" value="ECO:0007669"/>
    <property type="project" value="UniProtKB-EC"/>
</dbReference>
<name>A0A0R1HY24_9LACO</name>
<dbReference type="PATRIC" id="fig|1302272.5.peg.2302"/>
<dbReference type="RefSeq" id="WP_056942723.1">
    <property type="nucleotide sequence ID" value="NZ_AZCX01000006.1"/>
</dbReference>
<dbReference type="Pfam" id="PF01546">
    <property type="entry name" value="Peptidase_M20"/>
    <property type="match status" value="1"/>
</dbReference>
<evidence type="ECO:0000256" key="14">
    <source>
        <dbReference type="ARBA" id="ARBA00051301"/>
    </source>
</evidence>
<comment type="cofactor">
    <cofactor evidence="1">
        <name>Co(2+)</name>
        <dbReference type="ChEBI" id="CHEBI:48828"/>
    </cofactor>
</comment>
<keyword evidence="13" id="KW-0170">Cobalt</keyword>
<dbReference type="Gene3D" id="3.30.70.360">
    <property type="match status" value="1"/>
</dbReference>
<dbReference type="PANTHER" id="PTHR43808">
    <property type="entry name" value="ACETYLORNITHINE DEACETYLASE"/>
    <property type="match status" value="1"/>
</dbReference>
<comment type="similarity">
    <text evidence="4">Belongs to the peptidase M20A family.</text>
</comment>
<dbReference type="CDD" id="cd08659">
    <property type="entry name" value="M20_ArgE_DapE-like"/>
    <property type="match status" value="1"/>
</dbReference>
<evidence type="ECO:0000256" key="10">
    <source>
        <dbReference type="ARBA" id="ARBA00022833"/>
    </source>
</evidence>
<evidence type="ECO:0000256" key="6">
    <source>
        <dbReference type="ARBA" id="ARBA00016853"/>
    </source>
</evidence>
<dbReference type="EC" id="3.5.1.18" evidence="5"/>
<dbReference type="Pfam" id="PF07687">
    <property type="entry name" value="M20_dimer"/>
    <property type="match status" value="1"/>
</dbReference>
<evidence type="ECO:0000256" key="11">
    <source>
        <dbReference type="ARBA" id="ARBA00022915"/>
    </source>
</evidence>
<dbReference type="EMBL" id="AZCX01000006">
    <property type="protein sequence ID" value="KRK47767.1"/>
    <property type="molecule type" value="Genomic_DNA"/>
</dbReference>
<protein>
    <recommendedName>
        <fullName evidence="6">Probable succinyl-diaminopimelate desuccinylase</fullName>
        <ecNumber evidence="5">3.5.1.18</ecNumber>
    </recommendedName>
</protein>
<organism evidence="16 17">
    <name type="scientific">Secundilactobacillus kimchicus JCM 15530</name>
    <dbReference type="NCBI Taxonomy" id="1302272"/>
    <lineage>
        <taxon>Bacteria</taxon>
        <taxon>Bacillati</taxon>
        <taxon>Bacillota</taxon>
        <taxon>Bacilli</taxon>
        <taxon>Lactobacillales</taxon>
        <taxon>Lactobacillaceae</taxon>
        <taxon>Secundilactobacillus</taxon>
    </lineage>
</organism>
<dbReference type="GO" id="GO:0046872">
    <property type="term" value="F:metal ion binding"/>
    <property type="evidence" value="ECO:0007669"/>
    <property type="project" value="UniProtKB-KW"/>
</dbReference>
<dbReference type="InterPro" id="IPR001261">
    <property type="entry name" value="ArgE/DapE_CS"/>
</dbReference>
<sequence length="382" mass="40329">MTPEEQVQVLKDLIAIPSENGGEAAVADYLAAQFTRYSAAHLTRVPYAPGRDNLVVTIGDQTEGPQLGFSGHMDVVAAGDAARWQTPPFTPSLRAGRLYGRGASDMKSGLAAMTVALLNRLAAGRQPTGGIRLLATVGEETGEFGAAQLTKLGAADGLDALVIGEPTGLTQVAFAAKGVIDYTVTATGKAAHSAIPSRGNNAIDQLMTYYVAANELMAGYRQADAVLGQVTHSVNLISGGEQINSVPELASLSANVRTTPVYPTPVVMADLQDLVNRLNQRAGMHLTLQFSYPEDVMTGRYDAPFIKLIQKVGRRALGHVVTPVGSGGANDGSEFRHAGQFPIAVIGPGSGTGHEVNEYVTVDQYLAAVRFYEAVIEEFFEK</sequence>
<proteinExistence type="inferred from homology"/>
<keyword evidence="10" id="KW-0862">Zinc</keyword>
<dbReference type="PROSITE" id="PS00758">
    <property type="entry name" value="ARGE_DAPE_CPG2_1"/>
    <property type="match status" value="1"/>
</dbReference>
<evidence type="ECO:0000256" key="1">
    <source>
        <dbReference type="ARBA" id="ARBA00001941"/>
    </source>
</evidence>
<evidence type="ECO:0000256" key="9">
    <source>
        <dbReference type="ARBA" id="ARBA00022801"/>
    </source>
</evidence>
<dbReference type="InterPro" id="IPR036264">
    <property type="entry name" value="Bact_exopeptidase_dim_dom"/>
</dbReference>
<dbReference type="InterPro" id="IPR050072">
    <property type="entry name" value="Peptidase_M20A"/>
</dbReference>
<comment type="cofactor">
    <cofactor evidence="2">
        <name>Zn(2+)</name>
        <dbReference type="ChEBI" id="CHEBI:29105"/>
    </cofactor>
</comment>
<dbReference type="UniPathway" id="UPA00034">
    <property type="reaction ID" value="UER00021"/>
</dbReference>
<dbReference type="PROSITE" id="PS00759">
    <property type="entry name" value="ARGE_DAPE_CPG2_2"/>
    <property type="match status" value="1"/>
</dbReference>
<comment type="caution">
    <text evidence="16">The sequence shown here is derived from an EMBL/GenBank/DDBJ whole genome shotgun (WGS) entry which is preliminary data.</text>
</comment>
<evidence type="ECO:0000256" key="13">
    <source>
        <dbReference type="ARBA" id="ARBA00023285"/>
    </source>
</evidence>
<dbReference type="PANTHER" id="PTHR43808:SF8">
    <property type="entry name" value="PEPTIDASE M20 DIMERISATION DOMAIN-CONTAINING PROTEIN"/>
    <property type="match status" value="1"/>
</dbReference>
<keyword evidence="11" id="KW-0220">Diaminopimelate biosynthesis</keyword>
<dbReference type="InterPro" id="IPR002933">
    <property type="entry name" value="Peptidase_M20"/>
</dbReference>
<keyword evidence="12" id="KW-0457">Lysine biosynthesis</keyword>
<gene>
    <name evidence="16" type="ORF">FC96_GL002254</name>
</gene>
<comment type="pathway">
    <text evidence="3">Amino-acid biosynthesis; L-lysine biosynthesis via DAP pathway; LL-2,6-diaminopimelate from (S)-tetrahydrodipicolinate (succinylase route): step 3/3.</text>
</comment>